<gene>
    <name evidence="1" type="ORF">RHSIM_Rhsim13G0050800</name>
</gene>
<accession>A0A834FZS4</accession>
<evidence type="ECO:0000313" key="1">
    <source>
        <dbReference type="EMBL" id="KAF7120689.1"/>
    </source>
</evidence>
<dbReference type="AlphaFoldDB" id="A0A834FZS4"/>
<organism evidence="1 2">
    <name type="scientific">Rhododendron simsii</name>
    <name type="common">Sims's rhododendron</name>
    <dbReference type="NCBI Taxonomy" id="118357"/>
    <lineage>
        <taxon>Eukaryota</taxon>
        <taxon>Viridiplantae</taxon>
        <taxon>Streptophyta</taxon>
        <taxon>Embryophyta</taxon>
        <taxon>Tracheophyta</taxon>
        <taxon>Spermatophyta</taxon>
        <taxon>Magnoliopsida</taxon>
        <taxon>eudicotyledons</taxon>
        <taxon>Gunneridae</taxon>
        <taxon>Pentapetalae</taxon>
        <taxon>asterids</taxon>
        <taxon>Ericales</taxon>
        <taxon>Ericaceae</taxon>
        <taxon>Ericoideae</taxon>
        <taxon>Rhodoreae</taxon>
        <taxon>Rhododendron</taxon>
    </lineage>
</organism>
<reference evidence="1" key="1">
    <citation type="submission" date="2019-11" db="EMBL/GenBank/DDBJ databases">
        <authorList>
            <person name="Liu Y."/>
            <person name="Hou J."/>
            <person name="Li T.-Q."/>
            <person name="Guan C.-H."/>
            <person name="Wu X."/>
            <person name="Wu H.-Z."/>
            <person name="Ling F."/>
            <person name="Zhang R."/>
            <person name="Shi X.-G."/>
            <person name="Ren J.-P."/>
            <person name="Chen E.-F."/>
            <person name="Sun J.-M."/>
        </authorList>
    </citation>
    <scope>NUCLEOTIDE SEQUENCE</scope>
    <source>
        <strain evidence="1">Adult_tree_wgs_1</strain>
        <tissue evidence="1">Leaves</tissue>
    </source>
</reference>
<dbReference type="Proteomes" id="UP000626092">
    <property type="component" value="Unassembled WGS sequence"/>
</dbReference>
<evidence type="ECO:0000313" key="2">
    <source>
        <dbReference type="Proteomes" id="UP000626092"/>
    </source>
</evidence>
<protein>
    <submittedName>
        <fullName evidence="1">Uncharacterized protein</fullName>
    </submittedName>
</protein>
<comment type="caution">
    <text evidence="1">The sequence shown here is derived from an EMBL/GenBank/DDBJ whole genome shotgun (WGS) entry which is preliminary data.</text>
</comment>
<proteinExistence type="predicted"/>
<keyword evidence="2" id="KW-1185">Reference proteome</keyword>
<sequence length="144" mass="15860">MLERGVAFGISCIPIMLNSQDHISCKVPALRTLHDVHSIAMVATTVEPSTVEDALPSATAIADNDDLSEILFLLSLIIGAEEIKKSNVLGKDRKSANRVVNSILILRSSFLAVGCWPASLFEHFHVPFFEHNQMLSSFYHQTDP</sequence>
<name>A0A834FZS4_RHOSS</name>
<dbReference type="EMBL" id="WJXA01000013">
    <property type="protein sequence ID" value="KAF7120689.1"/>
    <property type="molecule type" value="Genomic_DNA"/>
</dbReference>